<evidence type="ECO:0000313" key="3">
    <source>
        <dbReference type="Proteomes" id="UP000054558"/>
    </source>
</evidence>
<feature type="domain" description="von Hippel-Lindau disease tumour suppressor beta" evidence="1">
    <location>
        <begin position="20"/>
        <end position="95"/>
    </location>
</feature>
<evidence type="ECO:0000259" key="1">
    <source>
        <dbReference type="Pfam" id="PF01847"/>
    </source>
</evidence>
<dbReference type="EMBL" id="DF237435">
    <property type="protein sequence ID" value="GAQ89089.1"/>
    <property type="molecule type" value="Genomic_DNA"/>
</dbReference>
<dbReference type="OrthoDB" id="549973at2759"/>
<dbReference type="InterPro" id="IPR036208">
    <property type="entry name" value="VHL_sf"/>
</dbReference>
<keyword evidence="3" id="KW-1185">Reference proteome</keyword>
<protein>
    <submittedName>
        <fullName evidence="2">von Hippel-Lindau disease tumour suppressor beta/alpha domain</fullName>
    </submittedName>
</protein>
<evidence type="ECO:0000313" key="2">
    <source>
        <dbReference type="EMBL" id="GAQ89089.1"/>
    </source>
</evidence>
<dbReference type="Gene3D" id="2.60.40.780">
    <property type="entry name" value="von Hippel-Lindau disease tumour suppressor, beta domain"/>
    <property type="match status" value="1"/>
</dbReference>
<proteinExistence type="predicted"/>
<name>A0A1Y1IHV8_KLENI</name>
<dbReference type="InterPro" id="IPR024053">
    <property type="entry name" value="VHL_beta_dom"/>
</dbReference>
<dbReference type="AlphaFoldDB" id="A0A1Y1IHV8"/>
<dbReference type="STRING" id="105231.A0A1Y1IHV8"/>
<dbReference type="Pfam" id="PF01847">
    <property type="entry name" value="VHL"/>
    <property type="match status" value="1"/>
</dbReference>
<dbReference type="Proteomes" id="UP000054558">
    <property type="component" value="Unassembled WGS sequence"/>
</dbReference>
<dbReference type="OMA" id="RCHRRVY"/>
<reference evidence="2 3" key="1">
    <citation type="journal article" date="2014" name="Nat. Commun.">
        <title>Klebsormidium flaccidum genome reveals primary factors for plant terrestrial adaptation.</title>
        <authorList>
            <person name="Hori K."/>
            <person name="Maruyama F."/>
            <person name="Fujisawa T."/>
            <person name="Togashi T."/>
            <person name="Yamamoto N."/>
            <person name="Seo M."/>
            <person name="Sato S."/>
            <person name="Yamada T."/>
            <person name="Mori H."/>
            <person name="Tajima N."/>
            <person name="Moriyama T."/>
            <person name="Ikeuchi M."/>
            <person name="Watanabe M."/>
            <person name="Wada H."/>
            <person name="Kobayashi K."/>
            <person name="Saito M."/>
            <person name="Masuda T."/>
            <person name="Sasaki-Sekimoto Y."/>
            <person name="Mashiguchi K."/>
            <person name="Awai K."/>
            <person name="Shimojima M."/>
            <person name="Masuda S."/>
            <person name="Iwai M."/>
            <person name="Nobusawa T."/>
            <person name="Narise T."/>
            <person name="Kondo S."/>
            <person name="Saito H."/>
            <person name="Sato R."/>
            <person name="Murakawa M."/>
            <person name="Ihara Y."/>
            <person name="Oshima-Yamada Y."/>
            <person name="Ohtaka K."/>
            <person name="Satoh M."/>
            <person name="Sonobe K."/>
            <person name="Ishii M."/>
            <person name="Ohtani R."/>
            <person name="Kanamori-Sato M."/>
            <person name="Honoki R."/>
            <person name="Miyazaki D."/>
            <person name="Mochizuki H."/>
            <person name="Umetsu J."/>
            <person name="Higashi K."/>
            <person name="Shibata D."/>
            <person name="Kamiya Y."/>
            <person name="Sato N."/>
            <person name="Nakamura Y."/>
            <person name="Tabata S."/>
            <person name="Ida S."/>
            <person name="Kurokawa K."/>
            <person name="Ohta H."/>
        </authorList>
    </citation>
    <scope>NUCLEOTIDE SEQUENCE [LARGE SCALE GENOMIC DNA]</scope>
    <source>
        <strain evidence="2 3">NIES-2285</strain>
    </source>
</reference>
<sequence length="217" mass="24176">MQGGTPMAASSSDAEAILTIKSLRSKVTAWVRFTNMTKDYVSIFWLNYGGEKILYHNLKPQSKSYWQHTFESHPWIACKFTTGELLAIDKRLVHIPTGSAPQKVDIQEPASLPWSQGTHSRYPSSFKSTVRTLLLAHNRAWSQQPQPQGAPSLRRSARLAAKRMRKESNPLGVSLAGLPPELLFRIVPFMAPAGVLDLEHVPGEESLPGYDALKMPQ</sequence>
<gene>
    <name evidence="2" type="ORF">KFL_004860070</name>
</gene>
<dbReference type="SUPFAM" id="SSF49468">
    <property type="entry name" value="VHL"/>
    <property type="match status" value="1"/>
</dbReference>
<accession>A0A1Y1IHV8</accession>
<dbReference type="InterPro" id="IPR037140">
    <property type="entry name" value="VHL_beta_dom_sf"/>
</dbReference>
<organism evidence="2 3">
    <name type="scientific">Klebsormidium nitens</name>
    <name type="common">Green alga</name>
    <name type="synonym">Ulothrix nitens</name>
    <dbReference type="NCBI Taxonomy" id="105231"/>
    <lineage>
        <taxon>Eukaryota</taxon>
        <taxon>Viridiplantae</taxon>
        <taxon>Streptophyta</taxon>
        <taxon>Klebsormidiophyceae</taxon>
        <taxon>Klebsormidiales</taxon>
        <taxon>Klebsormidiaceae</taxon>
        <taxon>Klebsormidium</taxon>
    </lineage>
</organism>